<proteinExistence type="predicted"/>
<sequence length="166" mass="18866">MFCIRPKKTDFIDSDGKVVTAYRSNFFKRVWYFLLGKKFGETDKFSSDSPIGNNNTQTFDDIDPEDILNNDNPYTAKHSNVEGYDDDDDENLPSAFYNSGTNDQYSPAKSASYSMSNSNGQDDSDQDHADGIIHNGEIHRVYDDSESSIDENYYTRPNNGLNITNY</sequence>
<accession>A0A6C1E6X0</accession>
<dbReference type="AlphaFoldDB" id="A0A6C1E6X0"/>
<dbReference type="InterPro" id="IPR007567">
    <property type="entry name" value="Mid2_dom"/>
</dbReference>
<feature type="compositionally biased region" description="Polar residues" evidence="1">
    <location>
        <begin position="96"/>
        <end position="113"/>
    </location>
</feature>
<evidence type="ECO:0000313" key="4">
    <source>
        <dbReference type="Proteomes" id="UP000501346"/>
    </source>
</evidence>
<gene>
    <name evidence="3" type="primary">MTL1_2</name>
    <name evidence="3" type="ORF">GRS66_007645</name>
</gene>
<evidence type="ECO:0000256" key="1">
    <source>
        <dbReference type="SAM" id="MobiDB-lite"/>
    </source>
</evidence>
<keyword evidence="4" id="KW-1185">Reference proteome</keyword>
<evidence type="ECO:0000313" key="3">
    <source>
        <dbReference type="EMBL" id="QID85096.1"/>
    </source>
</evidence>
<feature type="region of interest" description="Disordered" evidence="1">
    <location>
        <begin position="45"/>
        <end position="130"/>
    </location>
</feature>
<evidence type="ECO:0000259" key="2">
    <source>
        <dbReference type="Pfam" id="PF04478"/>
    </source>
</evidence>
<feature type="compositionally biased region" description="Polar residues" evidence="1">
    <location>
        <begin position="47"/>
        <end position="59"/>
    </location>
</feature>
<dbReference type="Pfam" id="PF04478">
    <property type="entry name" value="Mid2"/>
    <property type="match status" value="1"/>
</dbReference>
<feature type="domain" description="Mid2" evidence="2">
    <location>
        <begin position="1"/>
        <end position="83"/>
    </location>
</feature>
<reference evidence="3 4" key="1">
    <citation type="journal article" date="2019" name="BMC Genomics">
        <title>Chromosome level assembly and comparative genome analysis confirm lager-brewing yeasts originated from a single hybridization.</title>
        <authorList>
            <person name="Salazar A.N."/>
            <person name="Gorter de Vries A.R."/>
            <person name="van den Broek M."/>
            <person name="Brouwers N."/>
            <person name="de la Torre Cortes P."/>
            <person name="Kuijpers N.G.A."/>
            <person name="Daran J.G."/>
            <person name="Abeel T."/>
        </authorList>
    </citation>
    <scope>NUCLEOTIDE SEQUENCE [LARGE SCALE GENOMIC DNA]</scope>
    <source>
        <strain evidence="3 4">CBS 1483</strain>
    </source>
</reference>
<name>A0A6C1E6X0_SACPS</name>
<protein>
    <submittedName>
        <fullName evidence="3">Mid2p-like protein</fullName>
    </submittedName>
</protein>
<dbReference type="EMBL" id="CP049004">
    <property type="protein sequence ID" value="QID85096.1"/>
    <property type="molecule type" value="Genomic_DNA"/>
</dbReference>
<organism evidence="3 4">
    <name type="scientific">Saccharomyces pastorianus</name>
    <name type="common">Lager yeast</name>
    <name type="synonym">Saccharomyces cerevisiae x Saccharomyces eubayanus</name>
    <dbReference type="NCBI Taxonomy" id="27292"/>
    <lineage>
        <taxon>Eukaryota</taxon>
        <taxon>Fungi</taxon>
        <taxon>Dikarya</taxon>
        <taxon>Ascomycota</taxon>
        <taxon>Saccharomycotina</taxon>
        <taxon>Saccharomycetes</taxon>
        <taxon>Saccharomycetales</taxon>
        <taxon>Saccharomycetaceae</taxon>
        <taxon>Saccharomyces</taxon>
    </lineage>
</organism>
<dbReference type="Proteomes" id="UP000501346">
    <property type="component" value="Chromosome SeVII-ScVII"/>
</dbReference>
<dbReference type="OrthoDB" id="4070729at2759"/>